<keyword evidence="9" id="KW-1185">Reference proteome</keyword>
<dbReference type="RefSeq" id="XP_009064374.1">
    <property type="nucleotide sequence ID" value="XM_009066126.1"/>
</dbReference>
<dbReference type="InterPro" id="IPR039104">
    <property type="entry name" value="6PGL"/>
</dbReference>
<dbReference type="STRING" id="225164.V4B8D7"/>
<dbReference type="InterPro" id="IPR037171">
    <property type="entry name" value="NagB/RpiA_transferase-like"/>
</dbReference>
<evidence type="ECO:0000313" key="9">
    <source>
        <dbReference type="Proteomes" id="UP000030746"/>
    </source>
</evidence>
<comment type="catalytic activity">
    <reaction evidence="1 6">
        <text>6-phospho-D-glucono-1,5-lactone + H2O = 6-phospho-D-gluconate + H(+)</text>
        <dbReference type="Rhea" id="RHEA:12556"/>
        <dbReference type="ChEBI" id="CHEBI:15377"/>
        <dbReference type="ChEBI" id="CHEBI:15378"/>
        <dbReference type="ChEBI" id="CHEBI:57955"/>
        <dbReference type="ChEBI" id="CHEBI:58759"/>
        <dbReference type="EC" id="3.1.1.31"/>
    </reaction>
</comment>
<accession>V4B8D7</accession>
<dbReference type="Proteomes" id="UP000030746">
    <property type="component" value="Unassembled WGS sequence"/>
</dbReference>
<evidence type="ECO:0000256" key="1">
    <source>
        <dbReference type="ARBA" id="ARBA00000832"/>
    </source>
</evidence>
<evidence type="ECO:0000256" key="6">
    <source>
        <dbReference type="RuleBase" id="RU365095"/>
    </source>
</evidence>
<dbReference type="Gene3D" id="3.40.50.1360">
    <property type="match status" value="1"/>
</dbReference>
<dbReference type="GeneID" id="20245179"/>
<dbReference type="OrthoDB" id="432544at2759"/>
<dbReference type="InterPro" id="IPR006148">
    <property type="entry name" value="Glc/Gal-6P_isomerase"/>
</dbReference>
<feature type="domain" description="Glucosamine/galactosamine-6-phosphate isomerase" evidence="7">
    <location>
        <begin position="14"/>
        <end position="229"/>
    </location>
</feature>
<evidence type="ECO:0000256" key="2">
    <source>
        <dbReference type="ARBA" id="ARBA00004961"/>
    </source>
</evidence>
<comment type="function">
    <text evidence="6">Hydrolysis of 6-phosphogluconolactone to 6-phosphogluconate.</text>
</comment>
<dbReference type="FunFam" id="3.40.50.1360:FF:000005">
    <property type="entry name" value="6-phosphogluconolactonase"/>
    <property type="match status" value="1"/>
</dbReference>
<dbReference type="OMA" id="YQLFEFE"/>
<dbReference type="EC" id="3.1.1.31" evidence="4 6"/>
<dbReference type="KEGG" id="lgi:LOTGIDRAFT_196232"/>
<dbReference type="GO" id="GO:0006098">
    <property type="term" value="P:pentose-phosphate shunt"/>
    <property type="evidence" value="ECO:0007669"/>
    <property type="project" value="UniProtKB-UniPathway"/>
</dbReference>
<dbReference type="PANTHER" id="PTHR11054:SF0">
    <property type="entry name" value="6-PHOSPHOGLUCONOLACTONASE"/>
    <property type="match status" value="1"/>
</dbReference>
<name>V4B8D7_LOTGI</name>
<comment type="pathway">
    <text evidence="2 6">Carbohydrate degradation; pentose phosphate pathway; D-ribulose 5-phosphate from D-glucose 6-phosphate (oxidative stage): step 2/3.</text>
</comment>
<dbReference type="GO" id="GO:0005975">
    <property type="term" value="P:carbohydrate metabolic process"/>
    <property type="evidence" value="ECO:0007669"/>
    <property type="project" value="UniProtKB-UniRule"/>
</dbReference>
<protein>
    <recommendedName>
        <fullName evidence="4 6">6-phosphogluconolactonase</fullName>
        <shortName evidence="6">6PGL</shortName>
        <ecNumber evidence="4 6">3.1.1.31</ecNumber>
    </recommendedName>
</protein>
<comment type="similarity">
    <text evidence="3 6">Belongs to the glucosamine/galactosamine-6-phosphate isomerase family. 6-phosphogluconolactonase subfamily.</text>
</comment>
<dbReference type="UniPathway" id="UPA00115">
    <property type="reaction ID" value="UER00409"/>
</dbReference>
<evidence type="ECO:0000256" key="3">
    <source>
        <dbReference type="ARBA" id="ARBA00010662"/>
    </source>
</evidence>
<keyword evidence="5 6" id="KW-0378">Hydrolase</keyword>
<dbReference type="HOGENOM" id="CLU_053947_0_1_1"/>
<proteinExistence type="inferred from homology"/>
<dbReference type="Pfam" id="PF01182">
    <property type="entry name" value="Glucosamine_iso"/>
    <property type="match status" value="1"/>
</dbReference>
<dbReference type="CTD" id="20245179"/>
<dbReference type="AlphaFoldDB" id="V4B8D7"/>
<gene>
    <name evidence="8" type="ORF">LOTGIDRAFT_196232</name>
</gene>
<dbReference type="InterPro" id="IPR005900">
    <property type="entry name" value="6-phosphogluconolactonase_DevB"/>
</dbReference>
<dbReference type="CDD" id="cd01400">
    <property type="entry name" value="6PGL"/>
    <property type="match status" value="1"/>
</dbReference>
<reference evidence="8 9" key="1">
    <citation type="journal article" date="2013" name="Nature">
        <title>Insights into bilaterian evolution from three spiralian genomes.</title>
        <authorList>
            <person name="Simakov O."/>
            <person name="Marletaz F."/>
            <person name="Cho S.J."/>
            <person name="Edsinger-Gonzales E."/>
            <person name="Havlak P."/>
            <person name="Hellsten U."/>
            <person name="Kuo D.H."/>
            <person name="Larsson T."/>
            <person name="Lv J."/>
            <person name="Arendt D."/>
            <person name="Savage R."/>
            <person name="Osoegawa K."/>
            <person name="de Jong P."/>
            <person name="Grimwood J."/>
            <person name="Chapman J.A."/>
            <person name="Shapiro H."/>
            <person name="Aerts A."/>
            <person name="Otillar R.P."/>
            <person name="Terry A.Y."/>
            <person name="Boore J.L."/>
            <person name="Grigoriev I.V."/>
            <person name="Lindberg D.R."/>
            <person name="Seaver E.C."/>
            <person name="Weisblat D.A."/>
            <person name="Putnam N.H."/>
            <person name="Rokhsar D.S."/>
        </authorList>
    </citation>
    <scope>NUCLEOTIDE SEQUENCE [LARGE SCALE GENOMIC DNA]</scope>
</reference>
<dbReference type="EMBL" id="KB203357">
    <property type="protein sequence ID" value="ESO84989.1"/>
    <property type="molecule type" value="Genomic_DNA"/>
</dbReference>
<dbReference type="GO" id="GO:0017057">
    <property type="term" value="F:6-phosphogluconolactonase activity"/>
    <property type="evidence" value="ECO:0007669"/>
    <property type="project" value="UniProtKB-UniRule"/>
</dbReference>
<evidence type="ECO:0000256" key="4">
    <source>
        <dbReference type="ARBA" id="ARBA00013198"/>
    </source>
</evidence>
<organism evidence="8 9">
    <name type="scientific">Lottia gigantea</name>
    <name type="common">Giant owl limpet</name>
    <dbReference type="NCBI Taxonomy" id="225164"/>
    <lineage>
        <taxon>Eukaryota</taxon>
        <taxon>Metazoa</taxon>
        <taxon>Spiralia</taxon>
        <taxon>Lophotrochozoa</taxon>
        <taxon>Mollusca</taxon>
        <taxon>Gastropoda</taxon>
        <taxon>Patellogastropoda</taxon>
        <taxon>Lottioidea</taxon>
        <taxon>Lottiidae</taxon>
        <taxon>Lottia</taxon>
    </lineage>
</organism>
<dbReference type="PANTHER" id="PTHR11054">
    <property type="entry name" value="6-PHOSPHOGLUCONOLACTONASE"/>
    <property type="match status" value="1"/>
</dbReference>
<evidence type="ECO:0000313" key="8">
    <source>
        <dbReference type="EMBL" id="ESO84989.1"/>
    </source>
</evidence>
<evidence type="ECO:0000256" key="5">
    <source>
        <dbReference type="ARBA" id="ARBA00022801"/>
    </source>
</evidence>
<sequence>MSAPSVQVFDSDTIVADKLCSLVVNRANETIKARGKFFIGVSGGSVAKFLCGGLQKAETDWSKWKIFFCDERHVPFDNPECTYSIYEKNLTSKINFPKENIFPINPELSVSESATDYAQKISKEFETNGVPEFDVLVLGMGPDGHVCSLFPGHPLLDETTKVVAPISDSPKPPPSRVTLTFPVINRCRCAVFASCGAAKADILKKVLEIREEPLLPASRVNPTKGELIWMLDSAAAANLSNVSKM</sequence>
<dbReference type="NCBIfam" id="TIGR01198">
    <property type="entry name" value="pgl"/>
    <property type="match status" value="1"/>
</dbReference>
<dbReference type="SUPFAM" id="SSF100950">
    <property type="entry name" value="NagB/RpiA/CoA transferase-like"/>
    <property type="match status" value="1"/>
</dbReference>
<evidence type="ECO:0000259" key="7">
    <source>
        <dbReference type="Pfam" id="PF01182"/>
    </source>
</evidence>